<reference evidence="2 3" key="1">
    <citation type="submission" date="2018-08" db="EMBL/GenBank/DDBJ databases">
        <title>Erythrobacter zhengii sp.nov., a bacterium isolated from deep-sea sediment.</title>
        <authorList>
            <person name="Fang C."/>
            <person name="Wu Y.-H."/>
            <person name="Sun C."/>
            <person name="Wang H."/>
            <person name="Cheng H."/>
            <person name="Meng F.-X."/>
            <person name="Wang C.-S."/>
            <person name="Xu X.-W."/>
        </authorList>
    </citation>
    <scope>NUCLEOTIDE SEQUENCE [LARGE SCALE GENOMIC DNA]</scope>
    <source>
        <strain evidence="2 3">CCTCC AB 2015396</strain>
    </source>
</reference>
<evidence type="ECO:0000256" key="1">
    <source>
        <dbReference type="SAM" id="Phobius"/>
    </source>
</evidence>
<dbReference type="Pfam" id="PF10003">
    <property type="entry name" value="DUF2244"/>
    <property type="match status" value="1"/>
</dbReference>
<accession>A0A3A1PHT6</accession>
<feature type="transmembrane region" description="Helical" evidence="1">
    <location>
        <begin position="79"/>
        <end position="96"/>
    </location>
</feature>
<dbReference type="InterPro" id="IPR019253">
    <property type="entry name" value="DUF2244_TM"/>
</dbReference>
<keyword evidence="1" id="KW-0472">Membrane</keyword>
<protein>
    <submittedName>
        <fullName evidence="2">DUF2244 domain-containing protein</fullName>
    </submittedName>
</protein>
<dbReference type="AlphaFoldDB" id="A0A3A1PHT6"/>
<feature type="transmembrane region" description="Helical" evidence="1">
    <location>
        <begin position="55"/>
        <end position="73"/>
    </location>
</feature>
<gene>
    <name evidence="2" type="ORF">D2V17_00680</name>
</gene>
<organism evidence="2 3">
    <name type="scientific">Aurantiacibacter xanthus</name>
    <dbReference type="NCBI Taxonomy" id="1784712"/>
    <lineage>
        <taxon>Bacteria</taxon>
        <taxon>Pseudomonadati</taxon>
        <taxon>Pseudomonadota</taxon>
        <taxon>Alphaproteobacteria</taxon>
        <taxon>Sphingomonadales</taxon>
        <taxon>Erythrobacteraceae</taxon>
        <taxon>Aurantiacibacter</taxon>
    </lineage>
</organism>
<dbReference type="Proteomes" id="UP000265366">
    <property type="component" value="Unassembled WGS sequence"/>
</dbReference>
<evidence type="ECO:0000313" key="3">
    <source>
        <dbReference type="Proteomes" id="UP000265366"/>
    </source>
</evidence>
<evidence type="ECO:0000313" key="2">
    <source>
        <dbReference type="EMBL" id="RIV93367.1"/>
    </source>
</evidence>
<dbReference type="EMBL" id="QXFM01000004">
    <property type="protein sequence ID" value="RIV93367.1"/>
    <property type="molecule type" value="Genomic_DNA"/>
</dbReference>
<keyword evidence="1" id="KW-1133">Transmembrane helix</keyword>
<proteinExistence type="predicted"/>
<comment type="caution">
    <text evidence="2">The sequence shown here is derived from an EMBL/GenBank/DDBJ whole genome shotgun (WGS) entry which is preliminary data.</text>
</comment>
<name>A0A3A1PHT6_9SPHN</name>
<dbReference type="OrthoDB" id="7508369at2"/>
<keyword evidence="3" id="KW-1185">Reference proteome</keyword>
<keyword evidence="1" id="KW-0812">Transmembrane</keyword>
<sequence>MRACVACIALSEFPYMYSVQNCPDEQSFAPDPERAQSIVLHLRENRSSLSQDGRIVFTILIGLFMAMAILFAAKGEVLVPVYALTTMALLVGALEWHKRSQPAAECLTITGNSLRWTSRNTAPVVLPLHATRLLRDEASPARLRLFLECRAVRIEIGRCLSLAEKRAVIPLIARHVREAGA</sequence>